<name>A0A8T1Z508_9BRAS</name>
<keyword evidence="3" id="KW-1185">Reference proteome</keyword>
<evidence type="ECO:0000313" key="2">
    <source>
        <dbReference type="EMBL" id="KAG7553163.1"/>
    </source>
</evidence>
<reference evidence="2 3" key="1">
    <citation type="submission" date="2020-12" db="EMBL/GenBank/DDBJ databases">
        <title>Concerted genomic and epigenomic changes stabilize Arabidopsis allopolyploids.</title>
        <authorList>
            <person name="Chen Z."/>
        </authorList>
    </citation>
    <scope>NUCLEOTIDE SEQUENCE [LARGE SCALE GENOMIC DNA]</scope>
    <source>
        <strain evidence="2">Allo738</strain>
        <tissue evidence="2">Leaf</tissue>
    </source>
</reference>
<evidence type="ECO:0000313" key="3">
    <source>
        <dbReference type="Proteomes" id="UP000694240"/>
    </source>
</evidence>
<proteinExistence type="predicted"/>
<dbReference type="InterPro" id="IPR051442">
    <property type="entry name" value="B3_domain"/>
</dbReference>
<comment type="caution">
    <text evidence="2">The sequence shown here is derived from an EMBL/GenBank/DDBJ whole genome shotgun (WGS) entry which is preliminary data.</text>
</comment>
<dbReference type="PANTHER" id="PTHR34269:SF11">
    <property type="entry name" value="B3 DOMAIN PROTEIN"/>
    <property type="match status" value="1"/>
</dbReference>
<dbReference type="EMBL" id="JAEFBK010000011">
    <property type="protein sequence ID" value="KAG7553163.1"/>
    <property type="molecule type" value="Genomic_DNA"/>
</dbReference>
<evidence type="ECO:0000256" key="1">
    <source>
        <dbReference type="SAM" id="MobiDB-lite"/>
    </source>
</evidence>
<dbReference type="AlphaFoldDB" id="A0A8T1Z508"/>
<sequence>MSLSDDHLSSTGKNRARTSQESRESPQVSSFLRSKETETSLSDDPPPPRKKNRALTSQEPRESPQDSSFLRSKETEKKSQTSMSQETEKPFVSPINTDEEVFKGYESYRENPEYYDSDKIFMYTANTLHPYGDMFEGSLDSAGYIGSQNDHDALEMPRLTLHKSGSQIGVGLIRPDMEQEFSTEMQGEGYGTNTCGPCGNKIDIAAGSVGNIESLMNAEREKEKIVMIPTPGFVDNSGSQIGVIGLIRPDMEQEFSTEMQGEGYGTHTCGPLENKIDIAAGSVGNVGSIMNAEREKEKTVTIPTPRFVEAPQWTIKKRLTQYDTNPHYDRLILQKSSFDEHIGRHLPKADYQKVVDKIGTTTVNVYDYDTDTMHELRLELQKSYGLRSGWVEHFVHRRCLRQNEEIGLLWDSSASRIQFGVICRRTRRKRQTYK</sequence>
<protein>
    <submittedName>
        <fullName evidence="2">Uncharacterized protein</fullName>
    </submittedName>
</protein>
<accession>A0A8T1Z508</accession>
<dbReference type="PANTHER" id="PTHR34269">
    <property type="entry name" value="TRANSCRIPTION FACTOR B3-DOMAIN FAMILY-RELATED"/>
    <property type="match status" value="1"/>
</dbReference>
<dbReference type="Proteomes" id="UP000694240">
    <property type="component" value="Chromosome 11"/>
</dbReference>
<organism evidence="2 3">
    <name type="scientific">Arabidopsis thaliana x Arabidopsis arenosa</name>
    <dbReference type="NCBI Taxonomy" id="1240361"/>
    <lineage>
        <taxon>Eukaryota</taxon>
        <taxon>Viridiplantae</taxon>
        <taxon>Streptophyta</taxon>
        <taxon>Embryophyta</taxon>
        <taxon>Tracheophyta</taxon>
        <taxon>Spermatophyta</taxon>
        <taxon>Magnoliopsida</taxon>
        <taxon>eudicotyledons</taxon>
        <taxon>Gunneridae</taxon>
        <taxon>Pentapetalae</taxon>
        <taxon>rosids</taxon>
        <taxon>malvids</taxon>
        <taxon>Brassicales</taxon>
        <taxon>Brassicaceae</taxon>
        <taxon>Camelineae</taxon>
        <taxon>Arabidopsis</taxon>
    </lineage>
</organism>
<gene>
    <name evidence="2" type="ORF">ISN45_Aa06g037210</name>
</gene>
<feature type="region of interest" description="Disordered" evidence="1">
    <location>
        <begin position="1"/>
        <end position="95"/>
    </location>
</feature>